<proteinExistence type="predicted"/>
<name>A0AAN5S0S9_MORMO</name>
<sequence length="277" mass="31368">MKKDSSINVWQANGIPRLEFCSAERAAKLLNCDITDIHQWIDLDVIQKCIALPKIMSGKLSLCTDDDIDITSLDGQGFLCLSFGTGISQFWCGADDEIEKEKALGGYWHEVDVQISGVWEARQLRVDGKSIIGGVSENTFRKNVFIPVEFNENVKFISVVTDDVLEFTPDDYLIIADDIEKLYNAGCNGSRLFDPEAIGNYKNEDIPQQQEKEFKLTIHQVDMIQGLMRLIGFSDDEITKGSASDLNSRLSEMAARKRVTCRTPDPKTWEKWRKKMK</sequence>
<dbReference type="Proteomes" id="UP000865968">
    <property type="component" value="Unassembled WGS sequence"/>
</dbReference>
<protein>
    <submittedName>
        <fullName evidence="1">Uncharacterized protein</fullName>
    </submittedName>
</protein>
<evidence type="ECO:0000313" key="2">
    <source>
        <dbReference type="Proteomes" id="UP000865968"/>
    </source>
</evidence>
<evidence type="ECO:0000313" key="1">
    <source>
        <dbReference type="EMBL" id="HAT3810026.1"/>
    </source>
</evidence>
<accession>A0AAN5S0S9</accession>
<gene>
    <name evidence="1" type="ORF">I8608_002908</name>
</gene>
<dbReference type="AlphaFoldDB" id="A0AAN5S0S9"/>
<reference evidence="1" key="2">
    <citation type="submission" date="2020-10" db="EMBL/GenBank/DDBJ databases">
        <authorList>
            <consortium name="NCBI Pathogen Detection Project"/>
        </authorList>
    </citation>
    <scope>NUCLEOTIDE SEQUENCE</scope>
    <source>
        <strain evidence="1">Morganella morganii ARLG-3209</strain>
    </source>
</reference>
<comment type="caution">
    <text evidence="1">The sequence shown here is derived from an EMBL/GenBank/DDBJ whole genome shotgun (WGS) entry which is preliminary data.</text>
</comment>
<organism evidence="1 2">
    <name type="scientific">Morganella morganii</name>
    <name type="common">Proteus morganii</name>
    <dbReference type="NCBI Taxonomy" id="582"/>
    <lineage>
        <taxon>Bacteria</taxon>
        <taxon>Pseudomonadati</taxon>
        <taxon>Pseudomonadota</taxon>
        <taxon>Gammaproteobacteria</taxon>
        <taxon>Enterobacterales</taxon>
        <taxon>Morganellaceae</taxon>
        <taxon>Morganella</taxon>
    </lineage>
</organism>
<reference evidence="1" key="1">
    <citation type="journal article" date="2018" name="Genome Biol.">
        <title>SKESA: strategic k-mer extension for scrupulous assemblies.</title>
        <authorList>
            <person name="Souvorov A."/>
            <person name="Agarwala R."/>
            <person name="Lipman D.J."/>
        </authorList>
    </citation>
    <scope>NUCLEOTIDE SEQUENCE</scope>
    <source>
        <strain evidence="1">Morganella morganii ARLG-3209</strain>
    </source>
</reference>
<dbReference type="EMBL" id="DACSWI010000009">
    <property type="protein sequence ID" value="HAT3810026.1"/>
    <property type="molecule type" value="Genomic_DNA"/>
</dbReference>